<evidence type="ECO:0000313" key="2">
    <source>
        <dbReference type="EMBL" id="OAX55301.1"/>
    </source>
</evidence>
<dbReference type="GO" id="GO:0005524">
    <property type="term" value="F:ATP binding"/>
    <property type="evidence" value="ECO:0007669"/>
    <property type="project" value="TreeGrafter"/>
</dbReference>
<dbReference type="GO" id="GO:0008233">
    <property type="term" value="F:peptidase activity"/>
    <property type="evidence" value="ECO:0007669"/>
    <property type="project" value="TreeGrafter"/>
</dbReference>
<dbReference type="GO" id="GO:0070490">
    <property type="term" value="P:protein pupylation"/>
    <property type="evidence" value="ECO:0007669"/>
    <property type="project" value="TreeGrafter"/>
</dbReference>
<sequence>MSYGYHENYLVPRRIDFSRIAAVMIPFPVHPPRPRRGRARRTRGAGRAPGFQISQRADFFERTIGLETTIRRPLVNTRDEPHADAARWRACT</sequence>
<reference evidence="2 3" key="1">
    <citation type="submission" date="2016-04" db="EMBL/GenBank/DDBJ databases">
        <title>Identification of putative biosynthetic pathways for the production of bioactive secondary metabolites by the marine actinomycete Kocuria kristinae RUTW2-3.</title>
        <authorList>
            <person name="Waterworth S.C."/>
            <person name="Walmsley T.A."/>
            <person name="Matongo T."/>
            <person name="Davies-Coleman M.T."/>
            <person name="Dorrington R.A."/>
        </authorList>
    </citation>
    <scope>NUCLEOTIDE SEQUENCE [LARGE SCALE GENOMIC DNA]</scope>
    <source>
        <strain evidence="2 3">RUTW4-5</strain>
    </source>
</reference>
<dbReference type="InterPro" id="IPR004347">
    <property type="entry name" value="Pup_ligase/deamidase"/>
</dbReference>
<proteinExistence type="predicted"/>
<comment type="caution">
    <text evidence="2">The sequence shown here is derived from an EMBL/GenBank/DDBJ whole genome shotgun (WGS) entry which is preliminary data.</text>
</comment>
<dbReference type="AlphaFoldDB" id="A0A657ITL0"/>
<dbReference type="PANTHER" id="PTHR42307:SF2">
    <property type="entry name" value="PUP DEAMIDASE_DEPUPYLASE"/>
    <property type="match status" value="1"/>
</dbReference>
<organism evidence="2 3">
    <name type="scientific">Rothia kristinae</name>
    <dbReference type="NCBI Taxonomy" id="37923"/>
    <lineage>
        <taxon>Bacteria</taxon>
        <taxon>Bacillati</taxon>
        <taxon>Actinomycetota</taxon>
        <taxon>Actinomycetes</taxon>
        <taxon>Micrococcales</taxon>
        <taxon>Micrococcaceae</taxon>
        <taxon>Rothia</taxon>
    </lineage>
</organism>
<gene>
    <name evidence="2" type="ORF">A5N15_10635</name>
</gene>
<dbReference type="GO" id="GO:0019941">
    <property type="term" value="P:modification-dependent protein catabolic process"/>
    <property type="evidence" value="ECO:0007669"/>
    <property type="project" value="InterPro"/>
</dbReference>
<accession>A0A657ITL0</accession>
<evidence type="ECO:0000256" key="1">
    <source>
        <dbReference type="SAM" id="MobiDB-lite"/>
    </source>
</evidence>
<feature type="region of interest" description="Disordered" evidence="1">
    <location>
        <begin position="29"/>
        <end position="48"/>
    </location>
</feature>
<feature type="compositionally biased region" description="Basic residues" evidence="1">
    <location>
        <begin position="32"/>
        <end position="44"/>
    </location>
</feature>
<dbReference type="PANTHER" id="PTHR42307">
    <property type="entry name" value="PUP DEAMIDASE/DEPUPYLASE"/>
    <property type="match status" value="1"/>
</dbReference>
<dbReference type="Pfam" id="PF03136">
    <property type="entry name" value="Pup_ligase"/>
    <property type="match status" value="1"/>
</dbReference>
<dbReference type="GO" id="GO:0010498">
    <property type="term" value="P:proteasomal protein catabolic process"/>
    <property type="evidence" value="ECO:0007669"/>
    <property type="project" value="InterPro"/>
</dbReference>
<protein>
    <submittedName>
        <fullName evidence="2">Uncharacterized protein</fullName>
    </submittedName>
</protein>
<evidence type="ECO:0000313" key="3">
    <source>
        <dbReference type="Proteomes" id="UP000092021"/>
    </source>
</evidence>
<dbReference type="EMBL" id="LWGZ01000949">
    <property type="protein sequence ID" value="OAX55301.1"/>
    <property type="molecule type" value="Genomic_DNA"/>
</dbReference>
<name>A0A657ITL0_9MICC</name>
<dbReference type="Proteomes" id="UP000092021">
    <property type="component" value="Unassembled WGS sequence"/>
</dbReference>
<dbReference type="GO" id="GO:0016811">
    <property type="term" value="F:hydrolase activity, acting on carbon-nitrogen (but not peptide) bonds, in linear amides"/>
    <property type="evidence" value="ECO:0007669"/>
    <property type="project" value="TreeGrafter"/>
</dbReference>